<dbReference type="Proteomes" id="UP000291343">
    <property type="component" value="Unassembled WGS sequence"/>
</dbReference>
<gene>
    <name evidence="3" type="ORF">LSTR_LSTR000874</name>
</gene>
<evidence type="ECO:0000256" key="2">
    <source>
        <dbReference type="SAM" id="SignalP"/>
    </source>
</evidence>
<keyword evidence="4" id="KW-1185">Reference proteome</keyword>
<protein>
    <recommendedName>
        <fullName evidence="5">MD-2-related lipid-recognition domain-containing protein</fullName>
    </recommendedName>
</protein>
<dbReference type="InterPro" id="IPR036846">
    <property type="entry name" value="GM2-AP_sf"/>
</dbReference>
<organism evidence="3 4">
    <name type="scientific">Laodelphax striatellus</name>
    <name type="common">Small brown planthopper</name>
    <name type="synonym">Delphax striatella</name>
    <dbReference type="NCBI Taxonomy" id="195883"/>
    <lineage>
        <taxon>Eukaryota</taxon>
        <taxon>Metazoa</taxon>
        <taxon>Ecdysozoa</taxon>
        <taxon>Arthropoda</taxon>
        <taxon>Hexapoda</taxon>
        <taxon>Insecta</taxon>
        <taxon>Pterygota</taxon>
        <taxon>Neoptera</taxon>
        <taxon>Paraneoptera</taxon>
        <taxon>Hemiptera</taxon>
        <taxon>Auchenorrhyncha</taxon>
        <taxon>Fulgoroidea</taxon>
        <taxon>Delphacidae</taxon>
        <taxon>Criomorphinae</taxon>
        <taxon>Laodelphax</taxon>
    </lineage>
</organism>
<accession>A0A482X0W3</accession>
<dbReference type="SMR" id="A0A482X0W3"/>
<evidence type="ECO:0000313" key="3">
    <source>
        <dbReference type="EMBL" id="RZF39353.1"/>
    </source>
</evidence>
<reference evidence="3 4" key="1">
    <citation type="journal article" date="2017" name="Gigascience">
        <title>Genome sequence of the small brown planthopper, Laodelphax striatellus.</title>
        <authorList>
            <person name="Zhu J."/>
            <person name="Jiang F."/>
            <person name="Wang X."/>
            <person name="Yang P."/>
            <person name="Bao Y."/>
            <person name="Zhao W."/>
            <person name="Wang W."/>
            <person name="Lu H."/>
            <person name="Wang Q."/>
            <person name="Cui N."/>
            <person name="Li J."/>
            <person name="Chen X."/>
            <person name="Luo L."/>
            <person name="Yu J."/>
            <person name="Kang L."/>
            <person name="Cui F."/>
        </authorList>
    </citation>
    <scope>NUCLEOTIDE SEQUENCE [LARGE SCALE GENOMIC DNA]</scope>
    <source>
        <strain evidence="3">Lst14</strain>
    </source>
</reference>
<evidence type="ECO:0000256" key="1">
    <source>
        <dbReference type="ARBA" id="ARBA00022729"/>
    </source>
</evidence>
<proteinExistence type="predicted"/>
<evidence type="ECO:0008006" key="5">
    <source>
        <dbReference type="Google" id="ProtNLM"/>
    </source>
</evidence>
<keyword evidence="1 2" id="KW-0732">Signal</keyword>
<comment type="caution">
    <text evidence="3">The sequence shown here is derived from an EMBL/GenBank/DDBJ whole genome shotgun (WGS) entry which is preliminary data.</text>
</comment>
<dbReference type="OrthoDB" id="6594689at2759"/>
<dbReference type="Gene3D" id="2.70.220.10">
    <property type="entry name" value="Ganglioside GM2 activator"/>
    <property type="match status" value="1"/>
</dbReference>
<dbReference type="InParanoid" id="A0A482X0W3"/>
<feature type="signal peptide" evidence="2">
    <location>
        <begin position="1"/>
        <end position="20"/>
    </location>
</feature>
<feature type="chain" id="PRO_5019771535" description="MD-2-related lipid-recognition domain-containing protein" evidence="2">
    <location>
        <begin position="21"/>
        <end position="186"/>
    </location>
</feature>
<name>A0A482X0W3_LAOST</name>
<dbReference type="AlphaFoldDB" id="A0A482X0W3"/>
<evidence type="ECO:0000313" key="4">
    <source>
        <dbReference type="Proteomes" id="UP000291343"/>
    </source>
</evidence>
<sequence length="186" mass="21096">MFKLILNILILLTCSLFVVGVEILSSPTTSLVLHECVQCPGKDDLPIVMKDTVLNQVSPFHIDFSGKILIREEVKDPISMKIILSKCKSRVDSTCEHYTTLKFDGICETVVKWRSFLGNNTLPSSCPFPVGEYEMSHGKITKEMMQMMPLSEATWKIVSKLFKDDKMVACTLTKFSIKREARKKKD</sequence>
<dbReference type="EMBL" id="QKKF02019844">
    <property type="protein sequence ID" value="RZF39353.1"/>
    <property type="molecule type" value="Genomic_DNA"/>
</dbReference>